<evidence type="ECO:0000313" key="15">
    <source>
        <dbReference type="Proteomes" id="UP001291623"/>
    </source>
</evidence>
<dbReference type="EMBL" id="JAVYJV010000006">
    <property type="protein sequence ID" value="KAK4368949.1"/>
    <property type="molecule type" value="Genomic_DNA"/>
</dbReference>
<name>A0AAE1VQ44_9SOLA</name>
<evidence type="ECO:0000259" key="13">
    <source>
        <dbReference type="PROSITE" id="PS51485"/>
    </source>
</evidence>
<keyword evidence="11" id="KW-0812">Transmembrane</keyword>
<organism evidence="14 15">
    <name type="scientific">Anisodus tanguticus</name>
    <dbReference type="NCBI Taxonomy" id="243964"/>
    <lineage>
        <taxon>Eukaryota</taxon>
        <taxon>Viridiplantae</taxon>
        <taxon>Streptophyta</taxon>
        <taxon>Embryophyta</taxon>
        <taxon>Tracheophyta</taxon>
        <taxon>Spermatophyta</taxon>
        <taxon>Magnoliopsida</taxon>
        <taxon>eudicotyledons</taxon>
        <taxon>Gunneridae</taxon>
        <taxon>Pentapetalae</taxon>
        <taxon>asterids</taxon>
        <taxon>lamiids</taxon>
        <taxon>Solanales</taxon>
        <taxon>Solanaceae</taxon>
        <taxon>Solanoideae</taxon>
        <taxon>Hyoscyameae</taxon>
        <taxon>Anisodus</taxon>
    </lineage>
</organism>
<accession>A0AAE1VQ44</accession>
<dbReference type="SUPFAM" id="SSF49503">
    <property type="entry name" value="Cupredoxins"/>
    <property type="match status" value="1"/>
</dbReference>
<dbReference type="InterPro" id="IPR008972">
    <property type="entry name" value="Cupredoxin"/>
</dbReference>
<sequence>MDSLSFVGFFFVIFFTFLCSSQGYKFYVGGKEGWILNPSESYNHWAERNRFQVNDTIVFKYNKGSDSVLVVHDKDDYFKCNKTKPIHHLKDGHSKLKFTRSGAFYFISGQGDHCEKGQKVLVVVMSPNHHKRQKSPTPTPSSSPVTTPAQPPKDAPSAVASLSPAPAPSAAVVDVSSSVLVWVFSLIMAVVFL</sequence>
<evidence type="ECO:0000256" key="8">
    <source>
        <dbReference type="ARBA" id="ARBA00023288"/>
    </source>
</evidence>
<feature type="signal peptide" evidence="12">
    <location>
        <begin position="1"/>
        <end position="23"/>
    </location>
</feature>
<dbReference type="Proteomes" id="UP001291623">
    <property type="component" value="Unassembled WGS sequence"/>
</dbReference>
<evidence type="ECO:0000256" key="9">
    <source>
        <dbReference type="ARBA" id="ARBA00035011"/>
    </source>
</evidence>
<keyword evidence="4 12" id="KW-0732">Signal</keyword>
<feature type="domain" description="Phytocyanin" evidence="13">
    <location>
        <begin position="24"/>
        <end position="126"/>
    </location>
</feature>
<protein>
    <recommendedName>
        <fullName evidence="13">Phytocyanin domain-containing protein</fullName>
    </recommendedName>
</protein>
<keyword evidence="11" id="KW-1133">Transmembrane helix</keyword>
<dbReference type="GO" id="GO:0098552">
    <property type="term" value="C:side of membrane"/>
    <property type="evidence" value="ECO:0007669"/>
    <property type="project" value="UniProtKB-KW"/>
</dbReference>
<comment type="subcellular location">
    <subcellularLocation>
        <location evidence="1">Cell membrane</location>
        <topology evidence="1">Lipid-anchor</topology>
        <topology evidence="1">GPI-anchor</topology>
    </subcellularLocation>
</comment>
<keyword evidence="8" id="KW-0449">Lipoprotein</keyword>
<reference evidence="14" key="1">
    <citation type="submission" date="2023-12" db="EMBL/GenBank/DDBJ databases">
        <title>Genome assembly of Anisodus tanguticus.</title>
        <authorList>
            <person name="Wang Y.-J."/>
        </authorList>
    </citation>
    <scope>NUCLEOTIDE SEQUENCE</scope>
    <source>
        <strain evidence="14">KB-2021</strain>
        <tissue evidence="14">Leaf</tissue>
    </source>
</reference>
<keyword evidence="2" id="KW-1003">Cell membrane</keyword>
<keyword evidence="5 11" id="KW-0472">Membrane</keyword>
<keyword evidence="7" id="KW-0325">Glycoprotein</keyword>
<feature type="chain" id="PRO_5042188997" description="Phytocyanin domain-containing protein" evidence="12">
    <location>
        <begin position="24"/>
        <end position="193"/>
    </location>
</feature>
<evidence type="ECO:0000256" key="10">
    <source>
        <dbReference type="SAM" id="MobiDB-lite"/>
    </source>
</evidence>
<evidence type="ECO:0000256" key="5">
    <source>
        <dbReference type="ARBA" id="ARBA00023136"/>
    </source>
</evidence>
<evidence type="ECO:0000256" key="4">
    <source>
        <dbReference type="ARBA" id="ARBA00022729"/>
    </source>
</evidence>
<dbReference type="InterPro" id="IPR003245">
    <property type="entry name" value="Phytocyanin_dom"/>
</dbReference>
<dbReference type="GO" id="GO:0009055">
    <property type="term" value="F:electron transfer activity"/>
    <property type="evidence" value="ECO:0007669"/>
    <property type="project" value="InterPro"/>
</dbReference>
<comment type="caution">
    <text evidence="14">The sequence shown here is derived from an EMBL/GenBank/DDBJ whole genome shotgun (WGS) entry which is preliminary data.</text>
</comment>
<proteinExistence type="inferred from homology"/>
<dbReference type="Pfam" id="PF02298">
    <property type="entry name" value="Cu_bind_like"/>
    <property type="match status" value="1"/>
</dbReference>
<keyword evidence="6" id="KW-1015">Disulfide bond</keyword>
<evidence type="ECO:0000256" key="11">
    <source>
        <dbReference type="SAM" id="Phobius"/>
    </source>
</evidence>
<evidence type="ECO:0000256" key="6">
    <source>
        <dbReference type="ARBA" id="ARBA00023157"/>
    </source>
</evidence>
<dbReference type="CDD" id="cd11019">
    <property type="entry name" value="OsENODL1_like"/>
    <property type="match status" value="1"/>
</dbReference>
<gene>
    <name evidence="14" type="ORF">RND71_012741</name>
</gene>
<dbReference type="InterPro" id="IPR039391">
    <property type="entry name" value="Phytocyanin-like"/>
</dbReference>
<keyword evidence="15" id="KW-1185">Reference proteome</keyword>
<dbReference type="InterPro" id="IPR041846">
    <property type="entry name" value="ENL_dom"/>
</dbReference>
<dbReference type="PANTHER" id="PTHR33021">
    <property type="entry name" value="BLUE COPPER PROTEIN"/>
    <property type="match status" value="1"/>
</dbReference>
<comment type="similarity">
    <text evidence="9">Belongs to the early nodulin-like (ENODL) family.</text>
</comment>
<evidence type="ECO:0000256" key="1">
    <source>
        <dbReference type="ARBA" id="ARBA00004609"/>
    </source>
</evidence>
<dbReference type="GO" id="GO:0005886">
    <property type="term" value="C:plasma membrane"/>
    <property type="evidence" value="ECO:0007669"/>
    <property type="project" value="UniProtKB-SubCell"/>
</dbReference>
<evidence type="ECO:0000313" key="14">
    <source>
        <dbReference type="EMBL" id="KAK4368949.1"/>
    </source>
</evidence>
<evidence type="ECO:0000256" key="2">
    <source>
        <dbReference type="ARBA" id="ARBA00022475"/>
    </source>
</evidence>
<feature type="region of interest" description="Disordered" evidence="10">
    <location>
        <begin position="128"/>
        <end position="161"/>
    </location>
</feature>
<keyword evidence="3" id="KW-0336">GPI-anchor</keyword>
<dbReference type="AlphaFoldDB" id="A0AAE1VQ44"/>
<evidence type="ECO:0000256" key="3">
    <source>
        <dbReference type="ARBA" id="ARBA00022622"/>
    </source>
</evidence>
<dbReference type="FunFam" id="2.60.40.420:FF:000010">
    <property type="entry name" value="Early nodulin-like protein 1"/>
    <property type="match status" value="1"/>
</dbReference>
<feature type="transmembrane region" description="Helical" evidence="11">
    <location>
        <begin position="171"/>
        <end position="192"/>
    </location>
</feature>
<dbReference type="PANTHER" id="PTHR33021:SF514">
    <property type="entry name" value="PHYTOCYANIN DOMAIN-CONTAINING PROTEIN"/>
    <property type="match status" value="1"/>
</dbReference>
<dbReference type="Gene3D" id="2.60.40.420">
    <property type="entry name" value="Cupredoxins - blue copper proteins"/>
    <property type="match status" value="1"/>
</dbReference>
<evidence type="ECO:0000256" key="12">
    <source>
        <dbReference type="SAM" id="SignalP"/>
    </source>
</evidence>
<dbReference type="PROSITE" id="PS51485">
    <property type="entry name" value="PHYTOCYANIN"/>
    <property type="match status" value="1"/>
</dbReference>
<evidence type="ECO:0000256" key="7">
    <source>
        <dbReference type="ARBA" id="ARBA00023180"/>
    </source>
</evidence>